<feature type="transmembrane region" description="Helical" evidence="8">
    <location>
        <begin position="282"/>
        <end position="305"/>
    </location>
</feature>
<feature type="transmembrane region" description="Helical" evidence="8">
    <location>
        <begin position="123"/>
        <end position="143"/>
    </location>
</feature>
<feature type="transmembrane region" description="Helical" evidence="8">
    <location>
        <begin position="61"/>
        <end position="82"/>
    </location>
</feature>
<evidence type="ECO:0000256" key="4">
    <source>
        <dbReference type="ARBA" id="ARBA00022475"/>
    </source>
</evidence>
<evidence type="ECO:0000256" key="2">
    <source>
        <dbReference type="ARBA" id="ARBA00010145"/>
    </source>
</evidence>
<feature type="transmembrane region" description="Helical" evidence="8">
    <location>
        <begin position="34"/>
        <end position="55"/>
    </location>
</feature>
<proteinExistence type="inferred from homology"/>
<keyword evidence="3" id="KW-0813">Transport</keyword>
<keyword evidence="4" id="KW-1003">Cell membrane</keyword>
<sequence length="306" mass="32550">MTEVLTGFAIIAIIIGVGYGVGRAGMLGKESHAALARLIYFVLSPCLLFGIMAQATASQLFSPLVIISVLAAASAMAIYAAIARWRWHRPVNTVVIGALSAGYVNANNMGLPVATYVLGDAAYVAPVLLVQLLIFAPVSLTILDAHASGRFSWRLLAMAPLKNPIIIASFLGMVVGLLGIPTPRVIMEPVLIIGAAAVPMMLLNYGISLPGQKVLEAGSERKEVILSSVIKLVWMPLVAYLITLLIPRMSHADIFAVVALAALPTAQNIYNYAQRFRSGEVLARDTIFITTFGSLGIMLLVAALLR</sequence>
<evidence type="ECO:0000256" key="7">
    <source>
        <dbReference type="ARBA" id="ARBA00023136"/>
    </source>
</evidence>
<dbReference type="PANTHER" id="PTHR36838">
    <property type="entry name" value="AUXIN EFFLUX CARRIER FAMILY PROTEIN"/>
    <property type="match status" value="1"/>
</dbReference>
<dbReference type="Gene3D" id="1.20.1530.20">
    <property type="match status" value="1"/>
</dbReference>
<dbReference type="InterPro" id="IPR038770">
    <property type="entry name" value="Na+/solute_symporter_sf"/>
</dbReference>
<dbReference type="InterPro" id="IPR004776">
    <property type="entry name" value="Mem_transp_PIN-like"/>
</dbReference>
<gene>
    <name evidence="9" type="ORF">V5R04_15800</name>
</gene>
<organism evidence="9">
    <name type="scientific">Jonesiaceae bacterium BS-20</name>
    <dbReference type="NCBI Taxonomy" id="3120821"/>
    <lineage>
        <taxon>Bacteria</taxon>
        <taxon>Bacillati</taxon>
        <taxon>Actinomycetota</taxon>
        <taxon>Actinomycetes</taxon>
        <taxon>Micrococcales</taxon>
        <taxon>Jonesiaceae</taxon>
    </lineage>
</organism>
<accession>A0AAU7DUJ8</accession>
<comment type="subcellular location">
    <subcellularLocation>
        <location evidence="1">Cell membrane</location>
        <topology evidence="1">Multi-pass membrane protein</topology>
    </subcellularLocation>
</comment>
<evidence type="ECO:0000256" key="3">
    <source>
        <dbReference type="ARBA" id="ARBA00022448"/>
    </source>
</evidence>
<evidence type="ECO:0000256" key="6">
    <source>
        <dbReference type="ARBA" id="ARBA00022989"/>
    </source>
</evidence>
<comment type="similarity">
    <text evidence="2">Belongs to the auxin efflux carrier (TC 2.A.69) family.</text>
</comment>
<dbReference type="EMBL" id="CP146203">
    <property type="protein sequence ID" value="XBH21649.1"/>
    <property type="molecule type" value="Genomic_DNA"/>
</dbReference>
<keyword evidence="7 8" id="KW-0472">Membrane</keyword>
<feature type="transmembrane region" description="Helical" evidence="8">
    <location>
        <begin position="94"/>
        <end position="117"/>
    </location>
</feature>
<dbReference type="PANTHER" id="PTHR36838:SF3">
    <property type="entry name" value="TRANSPORTER AUXIN EFFLUX CARRIER EC FAMILY"/>
    <property type="match status" value="1"/>
</dbReference>
<reference evidence="9" key="1">
    <citation type="submission" date="2024-02" db="EMBL/GenBank/DDBJ databases">
        <title>Tomenella chthoni gen. nov. sp. nov., a member of the family Jonesiaceae isolated from bat guano.</title>
        <authorList>
            <person name="Miller S.L."/>
            <person name="King J."/>
            <person name="Sankaranarayanan K."/>
            <person name="Lawson P.A."/>
        </authorList>
    </citation>
    <scope>NUCLEOTIDE SEQUENCE</scope>
    <source>
        <strain evidence="9">BS-20</strain>
    </source>
</reference>
<dbReference type="Pfam" id="PF03547">
    <property type="entry name" value="Mem_trans"/>
    <property type="match status" value="1"/>
</dbReference>
<evidence type="ECO:0000256" key="5">
    <source>
        <dbReference type="ARBA" id="ARBA00022692"/>
    </source>
</evidence>
<feature type="transmembrane region" description="Helical" evidence="8">
    <location>
        <begin position="186"/>
        <end position="203"/>
    </location>
</feature>
<feature type="transmembrane region" description="Helical" evidence="8">
    <location>
        <begin position="224"/>
        <end position="246"/>
    </location>
</feature>
<evidence type="ECO:0000256" key="1">
    <source>
        <dbReference type="ARBA" id="ARBA00004651"/>
    </source>
</evidence>
<dbReference type="GO" id="GO:0005886">
    <property type="term" value="C:plasma membrane"/>
    <property type="evidence" value="ECO:0007669"/>
    <property type="project" value="UniProtKB-SubCell"/>
</dbReference>
<feature type="transmembrane region" description="Helical" evidence="8">
    <location>
        <begin position="6"/>
        <end position="22"/>
    </location>
</feature>
<keyword evidence="5 8" id="KW-0812">Transmembrane</keyword>
<feature type="transmembrane region" description="Helical" evidence="8">
    <location>
        <begin position="252"/>
        <end position="270"/>
    </location>
</feature>
<dbReference type="AlphaFoldDB" id="A0AAU7DUJ8"/>
<dbReference type="GO" id="GO:0055085">
    <property type="term" value="P:transmembrane transport"/>
    <property type="evidence" value="ECO:0007669"/>
    <property type="project" value="InterPro"/>
</dbReference>
<protein>
    <submittedName>
        <fullName evidence="9">AEC family transporter</fullName>
    </submittedName>
</protein>
<feature type="transmembrane region" description="Helical" evidence="8">
    <location>
        <begin position="155"/>
        <end position="180"/>
    </location>
</feature>
<keyword evidence="6 8" id="KW-1133">Transmembrane helix</keyword>
<evidence type="ECO:0000256" key="8">
    <source>
        <dbReference type="SAM" id="Phobius"/>
    </source>
</evidence>
<name>A0AAU7DUJ8_9MICO</name>
<evidence type="ECO:0000313" key="9">
    <source>
        <dbReference type="EMBL" id="XBH21649.1"/>
    </source>
</evidence>